<keyword evidence="1" id="KW-0732">Signal</keyword>
<organism evidence="2 3">
    <name type="scientific">Roseovarius mucosus DSM 17069</name>
    <dbReference type="NCBI Taxonomy" id="1288298"/>
    <lineage>
        <taxon>Bacteria</taxon>
        <taxon>Pseudomonadati</taxon>
        <taxon>Pseudomonadota</taxon>
        <taxon>Alphaproteobacteria</taxon>
        <taxon>Rhodobacterales</taxon>
        <taxon>Roseobacteraceae</taxon>
        <taxon>Roseovarius</taxon>
    </lineage>
</organism>
<dbReference type="EMBL" id="AONH01000002">
    <property type="protein sequence ID" value="KGM89377.1"/>
    <property type="molecule type" value="Genomic_DNA"/>
</dbReference>
<dbReference type="eggNOG" id="ENOG5032SYC">
    <property type="taxonomic scope" value="Bacteria"/>
</dbReference>
<sequence>MRILLACLALATLGACDATNQVADTLARERAKSVVNTVVAQRFPGLNAAPITDCVIDAASAGEIIQIASASVAGVTPETTQQVIAIAQRPEAVQCIAQNSLTLLGG</sequence>
<evidence type="ECO:0000256" key="1">
    <source>
        <dbReference type="SAM" id="SignalP"/>
    </source>
</evidence>
<dbReference type="AlphaFoldDB" id="A0A0A0HNL2"/>
<accession>A0A0A0HNL2</accession>
<dbReference type="STRING" id="215743.ROSMUCSMR3_02343"/>
<dbReference type="Proteomes" id="UP000030021">
    <property type="component" value="Unassembled WGS sequence"/>
</dbReference>
<dbReference type="PATRIC" id="fig|1288298.3.peg.871"/>
<name>A0A0A0HNL2_9RHOB</name>
<dbReference type="RefSeq" id="WP_037270289.1">
    <property type="nucleotide sequence ID" value="NZ_KN293976.1"/>
</dbReference>
<dbReference type="OrthoDB" id="7867642at2"/>
<feature type="signal peptide" evidence="1">
    <location>
        <begin position="1"/>
        <end position="17"/>
    </location>
</feature>
<feature type="chain" id="PRO_5001970288" description="Succinate dehydrogenase" evidence="1">
    <location>
        <begin position="18"/>
        <end position="106"/>
    </location>
</feature>
<evidence type="ECO:0008006" key="4">
    <source>
        <dbReference type="Google" id="ProtNLM"/>
    </source>
</evidence>
<dbReference type="PROSITE" id="PS51257">
    <property type="entry name" value="PROKAR_LIPOPROTEIN"/>
    <property type="match status" value="1"/>
</dbReference>
<proteinExistence type="predicted"/>
<evidence type="ECO:0000313" key="2">
    <source>
        <dbReference type="EMBL" id="KGM89377.1"/>
    </source>
</evidence>
<reference evidence="2 3" key="1">
    <citation type="submission" date="2013-01" db="EMBL/GenBank/DDBJ databases">
        <authorList>
            <person name="Fiebig A."/>
            <person name="Goeker M."/>
            <person name="Klenk H.-P.P."/>
        </authorList>
    </citation>
    <scope>NUCLEOTIDE SEQUENCE [LARGE SCALE GENOMIC DNA]</scope>
    <source>
        <strain evidence="2 3">DSM 17069</strain>
    </source>
</reference>
<comment type="caution">
    <text evidence="2">The sequence shown here is derived from an EMBL/GenBank/DDBJ whole genome shotgun (WGS) entry which is preliminary data.</text>
</comment>
<gene>
    <name evidence="2" type="ORF">rosmuc_00861</name>
</gene>
<evidence type="ECO:0000313" key="3">
    <source>
        <dbReference type="Proteomes" id="UP000030021"/>
    </source>
</evidence>
<dbReference type="HOGENOM" id="CLU_157980_0_0_5"/>
<protein>
    <recommendedName>
        <fullName evidence="4">Succinate dehydrogenase</fullName>
    </recommendedName>
</protein>